<comment type="pathway">
    <text evidence="1">Amino-acid degradation; L-proline degradation into L-glutamate; L-glutamate from L-proline: step 1/2.</text>
</comment>
<dbReference type="EMBL" id="FNEV01000006">
    <property type="protein sequence ID" value="SDJ50885.1"/>
    <property type="molecule type" value="Genomic_DNA"/>
</dbReference>
<comment type="catalytic activity">
    <reaction evidence="8">
        <text>L-proline + a quinone = (S)-1-pyrroline-5-carboxylate + a quinol + H(+)</text>
        <dbReference type="Rhea" id="RHEA:23784"/>
        <dbReference type="ChEBI" id="CHEBI:15378"/>
        <dbReference type="ChEBI" id="CHEBI:17388"/>
        <dbReference type="ChEBI" id="CHEBI:24646"/>
        <dbReference type="ChEBI" id="CHEBI:60039"/>
        <dbReference type="ChEBI" id="CHEBI:132124"/>
        <dbReference type="EC" id="1.5.5.2"/>
    </reaction>
</comment>
<keyword evidence="6" id="KW-0560">Oxidoreductase</keyword>
<dbReference type="STRING" id="86666.SAMN04490247_2147"/>
<gene>
    <name evidence="12" type="ORF">SAMN04490247_2147</name>
</gene>
<proteinExistence type="predicted"/>
<feature type="binding site" evidence="9">
    <location>
        <position position="290"/>
    </location>
    <ligand>
        <name>substrate</name>
    </ligand>
</feature>
<dbReference type="EC" id="1.5.5.2" evidence="2"/>
<dbReference type="UniPathway" id="UPA00261">
    <property type="reaction ID" value="UER00373"/>
</dbReference>
<evidence type="ECO:0000259" key="11">
    <source>
        <dbReference type="Pfam" id="PF01619"/>
    </source>
</evidence>
<evidence type="ECO:0000256" key="9">
    <source>
        <dbReference type="PIRSR" id="PIRSR000196-1"/>
    </source>
</evidence>
<evidence type="ECO:0000313" key="13">
    <source>
        <dbReference type="Proteomes" id="UP000199225"/>
    </source>
</evidence>
<dbReference type="GO" id="GO:0004657">
    <property type="term" value="F:proline dehydrogenase activity"/>
    <property type="evidence" value="ECO:0007669"/>
    <property type="project" value="UniProtKB-EC"/>
</dbReference>
<feature type="binding site" evidence="10">
    <location>
        <begin position="188"/>
        <end position="190"/>
    </location>
    <ligand>
        <name>FAD</name>
        <dbReference type="ChEBI" id="CHEBI:57692"/>
    </ligand>
</feature>
<keyword evidence="4 10" id="KW-0547">Nucleotide-binding</keyword>
<feature type="binding site" evidence="9">
    <location>
        <position position="289"/>
    </location>
    <ligand>
        <name>substrate</name>
    </ligand>
</feature>
<keyword evidence="7" id="KW-0642">Proline metabolism</keyword>
<dbReference type="PIRSF" id="PIRSF000196">
    <property type="entry name" value="Pro_dehydrog"/>
    <property type="match status" value="1"/>
</dbReference>
<evidence type="ECO:0000256" key="3">
    <source>
        <dbReference type="ARBA" id="ARBA00022630"/>
    </source>
</evidence>
<dbReference type="PANTHER" id="PTHR13914">
    <property type="entry name" value="PROLINE OXIDASE"/>
    <property type="match status" value="1"/>
</dbReference>
<reference evidence="13" key="1">
    <citation type="submission" date="2016-10" db="EMBL/GenBank/DDBJ databases">
        <authorList>
            <person name="Varghese N."/>
            <person name="Submissions S."/>
        </authorList>
    </citation>
    <scope>NUCLEOTIDE SEQUENCE [LARGE SCALE GENOMIC DNA]</scope>
    <source>
        <strain evidence="13">DSM 4771</strain>
    </source>
</reference>
<dbReference type="Gene3D" id="3.20.20.220">
    <property type="match status" value="1"/>
</dbReference>
<feature type="binding site" evidence="10">
    <location>
        <position position="202"/>
    </location>
    <ligand>
        <name>FAD</name>
        <dbReference type="ChEBI" id="CHEBI:57692"/>
    </ligand>
</feature>
<dbReference type="InterPro" id="IPR029041">
    <property type="entry name" value="FAD-linked_oxidoreductase-like"/>
</dbReference>
<organism evidence="12 13">
    <name type="scientific">Salimicrobium halophilum</name>
    <dbReference type="NCBI Taxonomy" id="86666"/>
    <lineage>
        <taxon>Bacteria</taxon>
        <taxon>Bacillati</taxon>
        <taxon>Bacillota</taxon>
        <taxon>Bacilli</taxon>
        <taxon>Bacillales</taxon>
        <taxon>Bacillaceae</taxon>
        <taxon>Salimicrobium</taxon>
    </lineage>
</organism>
<evidence type="ECO:0000256" key="7">
    <source>
        <dbReference type="ARBA" id="ARBA00023062"/>
    </source>
</evidence>
<feature type="binding site" evidence="10">
    <location>
        <position position="136"/>
    </location>
    <ligand>
        <name>FAD</name>
        <dbReference type="ChEBI" id="CHEBI:57692"/>
    </ligand>
</feature>
<dbReference type="Proteomes" id="UP000199225">
    <property type="component" value="Unassembled WGS sequence"/>
</dbReference>
<evidence type="ECO:0000256" key="8">
    <source>
        <dbReference type="ARBA" id="ARBA00048779"/>
    </source>
</evidence>
<feature type="domain" description="Proline dehydrogenase" evidence="11">
    <location>
        <begin position="49"/>
        <end position="300"/>
    </location>
</feature>
<accession>A0A1G8UCJ2</accession>
<protein>
    <recommendedName>
        <fullName evidence="2">proline dehydrogenase</fullName>
        <ecNumber evidence="2">1.5.5.2</ecNumber>
    </recommendedName>
</protein>
<keyword evidence="5 10" id="KW-0274">FAD</keyword>
<dbReference type="Pfam" id="PF01619">
    <property type="entry name" value="Pro_dh"/>
    <property type="match status" value="1"/>
</dbReference>
<dbReference type="PANTHER" id="PTHR13914:SF0">
    <property type="entry name" value="PROLINE DEHYDROGENASE 1, MITOCHONDRIAL"/>
    <property type="match status" value="1"/>
</dbReference>
<name>A0A1G8UCJ2_9BACI</name>
<evidence type="ECO:0000256" key="1">
    <source>
        <dbReference type="ARBA" id="ARBA00004739"/>
    </source>
</evidence>
<dbReference type="InterPro" id="IPR015659">
    <property type="entry name" value="Proline_oxidase"/>
</dbReference>
<feature type="binding site" evidence="10">
    <location>
        <begin position="227"/>
        <end position="228"/>
    </location>
    <ligand>
        <name>FAD</name>
        <dbReference type="ChEBI" id="CHEBI:57692"/>
    </ligand>
</feature>
<dbReference type="AlphaFoldDB" id="A0A1G8UCJ2"/>
<feature type="binding site" evidence="9">
    <location>
        <position position="101"/>
    </location>
    <ligand>
        <name>substrate</name>
    </ligand>
</feature>
<dbReference type="InterPro" id="IPR002872">
    <property type="entry name" value="Proline_DH_dom"/>
</dbReference>
<evidence type="ECO:0000256" key="2">
    <source>
        <dbReference type="ARBA" id="ARBA00012695"/>
    </source>
</evidence>
<sequence length="308" mass="35516">MLNLQAITKNFFLFLSNNKTLDRLAKRYGTRFGVDKLVGGETFSQAIPVIKQLNEDGLVVTVDHLGEFVESESEARERAQEAVETIDAMADNKLDCEMSVKLTSLGLDISRELVLTNMEMILDKARERGVTLQLDMEDSSRCQATIDIFKQLRAKYTNVGLVIQSYLYRSDKDLDELDEYNPYLRLVKGAYKEPGVVAFQDKDMVDRNLKQLIKKHMLNGNYTAVGSHDEEMINFTKELAEEQGIPKDRFEFQMLYGMRNKLQHDLAKEGYTVRVYMPYGMEWYGYYMRRLAERPANIAFAVKGIFSR</sequence>
<dbReference type="InterPro" id="IPR008219">
    <property type="entry name" value="PRODH_bac_arc"/>
</dbReference>
<evidence type="ECO:0000256" key="10">
    <source>
        <dbReference type="PIRSR" id="PIRSR000196-2"/>
    </source>
</evidence>
<evidence type="ECO:0000256" key="6">
    <source>
        <dbReference type="ARBA" id="ARBA00023002"/>
    </source>
</evidence>
<evidence type="ECO:0000256" key="4">
    <source>
        <dbReference type="ARBA" id="ARBA00022741"/>
    </source>
</evidence>
<dbReference type="GO" id="GO:0010133">
    <property type="term" value="P:L-proline catabolic process to L-glutamate"/>
    <property type="evidence" value="ECO:0007669"/>
    <property type="project" value="UniProtKB-UniPathway"/>
</dbReference>
<comment type="cofactor">
    <cofactor evidence="10">
        <name>FAD</name>
        <dbReference type="ChEBI" id="CHEBI:57692"/>
    </cofactor>
    <text evidence="10">Binds 1 FAD per subunit.</text>
</comment>
<evidence type="ECO:0000256" key="5">
    <source>
        <dbReference type="ARBA" id="ARBA00022827"/>
    </source>
</evidence>
<keyword evidence="13" id="KW-1185">Reference proteome</keyword>
<dbReference type="GO" id="GO:0000166">
    <property type="term" value="F:nucleotide binding"/>
    <property type="evidence" value="ECO:0007669"/>
    <property type="project" value="UniProtKB-KW"/>
</dbReference>
<evidence type="ECO:0000313" key="12">
    <source>
        <dbReference type="EMBL" id="SDJ50885.1"/>
    </source>
</evidence>
<keyword evidence="3" id="KW-0285">Flavoprotein</keyword>
<dbReference type="SUPFAM" id="SSF51730">
    <property type="entry name" value="FAD-linked oxidoreductase"/>
    <property type="match status" value="1"/>
</dbReference>
<feature type="binding site" evidence="10">
    <location>
        <position position="164"/>
    </location>
    <ligand>
        <name>FAD</name>
        <dbReference type="ChEBI" id="CHEBI:57692"/>
    </ligand>
</feature>